<reference evidence="5" key="3">
    <citation type="submission" date="2025-04" db="UniProtKB">
        <authorList>
            <consortium name="RefSeq"/>
        </authorList>
    </citation>
    <scope>IDENTIFICATION</scope>
    <source>
        <strain evidence="5">CBS 304.34</strain>
    </source>
</reference>
<dbReference type="OrthoDB" id="4821062at2759"/>
<keyword evidence="4" id="KW-1185">Reference proteome</keyword>
<reference evidence="3 5" key="1">
    <citation type="journal article" date="2020" name="Stud. Mycol.">
        <title>101 Dothideomycetes genomes: a test case for predicting lifestyles and emergence of pathogens.</title>
        <authorList>
            <person name="Haridas S."/>
            <person name="Albert R."/>
            <person name="Binder M."/>
            <person name="Bloem J."/>
            <person name="Labutti K."/>
            <person name="Salamov A."/>
            <person name="Andreopoulos B."/>
            <person name="Baker S."/>
            <person name="Barry K."/>
            <person name="Bills G."/>
            <person name="Bluhm B."/>
            <person name="Cannon C."/>
            <person name="Castanera R."/>
            <person name="Culley D."/>
            <person name="Daum C."/>
            <person name="Ezra D."/>
            <person name="Gonzalez J."/>
            <person name="Henrissat B."/>
            <person name="Kuo A."/>
            <person name="Liang C."/>
            <person name="Lipzen A."/>
            <person name="Lutzoni F."/>
            <person name="Magnuson J."/>
            <person name="Mondo S."/>
            <person name="Nolan M."/>
            <person name="Ohm R."/>
            <person name="Pangilinan J."/>
            <person name="Park H.-J."/>
            <person name="Ramirez L."/>
            <person name="Alfaro M."/>
            <person name="Sun H."/>
            <person name="Tritt A."/>
            <person name="Yoshinaga Y."/>
            <person name="Zwiers L.-H."/>
            <person name="Turgeon B."/>
            <person name="Goodwin S."/>
            <person name="Spatafora J."/>
            <person name="Crous P."/>
            <person name="Grigoriev I."/>
        </authorList>
    </citation>
    <scope>NUCLEOTIDE SEQUENCE</scope>
    <source>
        <strain evidence="3 5">CBS 304.34</strain>
    </source>
</reference>
<dbReference type="RefSeq" id="XP_033583389.1">
    <property type="nucleotide sequence ID" value="XM_033723296.1"/>
</dbReference>
<sequence>MASRPPDIHDAVRSYKKSTAAIVNWLMAGSDIKRTPEDSASLKDLVSAAKRIVGAKTNIPRAIYWALRDAIENRTRLSHLYKSGLFESDEASTSSHEHFIKILKHIFRILFPKKNRSPEPHCDTPKEDPTSDNSYSVLSSTAQDDDTEDYSSTTVDLDMEQLISEDEELIYGLRPIQDELETWLTAIGLLGEDKKGTCIEGGINSILYQLLDFYGYMVEFDETCAALMRYWEMCRSGSSNILVAAFLTNVAFENIRYISTIQGPHTFKYFNHEQFLQRRIAWFSYFSRSNVKAMDYEGAPRGLFRDGPGFIDAWVALQEFQDGMAQVPQSSSKVKFEKPLDMIPRTGSLLDVKFKPEGHRCMMSMLESIVQLMEFHKGMPIMGSELGWDTSEPNVSYGFFSPGFNPLQASIHGFLTNELSAGGTEAVVGIQLWLTSFSTYLGNDRTAPAGMDCRITALKFAKEVHKSLAAMLNHKSMNYPEGEGANKPLLYSSWVYLSRALNSYISDKRFDLYYRSPWVAGTHMGEILGYAYSFGIPMIRHKGYICAVLHMYNLLVQLELVEPKDFKLLESLCSTLENVSFLGKRPRSNFRNQFSRSASCNTERGPKKYQGREGRRVLEDLPNCCDNYHKELPQQMSSFFLAHAARYEPYSVILNAMYGEQLDPKTIKWVATRHEKEMDEGPQIHQGHKIPRYLEKFHGLVENELYLGPLPVLRTNWFAVLVICMEILDTLTQLAIKYGLVIGNTTRDCNTRVQVAFLIAGVVDDWKDGRVTARNLGPLREIPHLKIAKEVILAYSDQLKNLAEFLWDI</sequence>
<evidence type="ECO:0000313" key="3">
    <source>
        <dbReference type="EMBL" id="KAF2816425.1"/>
    </source>
</evidence>
<dbReference type="GeneID" id="54464189"/>
<evidence type="ECO:0000313" key="4">
    <source>
        <dbReference type="Proteomes" id="UP000504636"/>
    </source>
</evidence>
<dbReference type="EMBL" id="MU003693">
    <property type="protein sequence ID" value="KAF2816425.1"/>
    <property type="molecule type" value="Genomic_DNA"/>
</dbReference>
<dbReference type="AlphaFoldDB" id="A0A6A6Z824"/>
<evidence type="ECO:0000256" key="1">
    <source>
        <dbReference type="SAM" id="MobiDB-lite"/>
    </source>
</evidence>
<gene>
    <name evidence="3 5" type="ORF">BDZ99DRAFT_494249</name>
</gene>
<evidence type="ECO:0000313" key="5">
    <source>
        <dbReference type="RefSeq" id="XP_033583389.1"/>
    </source>
</evidence>
<dbReference type="Pfam" id="PF20253">
    <property type="entry name" value="DUF6604"/>
    <property type="match status" value="1"/>
</dbReference>
<dbReference type="InterPro" id="IPR046539">
    <property type="entry name" value="DUF6604"/>
</dbReference>
<proteinExistence type="predicted"/>
<feature type="region of interest" description="Disordered" evidence="1">
    <location>
        <begin position="117"/>
        <end position="151"/>
    </location>
</feature>
<dbReference type="Proteomes" id="UP000504636">
    <property type="component" value="Unplaced"/>
</dbReference>
<name>A0A6A6Z824_9PEZI</name>
<feature type="compositionally biased region" description="Polar residues" evidence="1">
    <location>
        <begin position="131"/>
        <end position="142"/>
    </location>
</feature>
<dbReference type="PANTHER" id="PTHR38795">
    <property type="entry name" value="DUF6604 DOMAIN-CONTAINING PROTEIN"/>
    <property type="match status" value="1"/>
</dbReference>
<reference evidence="5" key="2">
    <citation type="submission" date="2020-04" db="EMBL/GenBank/DDBJ databases">
        <authorList>
            <consortium name="NCBI Genome Project"/>
        </authorList>
    </citation>
    <scope>NUCLEOTIDE SEQUENCE</scope>
    <source>
        <strain evidence="5">CBS 304.34</strain>
    </source>
</reference>
<feature type="domain" description="DUF6604" evidence="2">
    <location>
        <begin position="13"/>
        <end position="256"/>
    </location>
</feature>
<accession>A0A6A6Z824</accession>
<protein>
    <recommendedName>
        <fullName evidence="2">DUF6604 domain-containing protein</fullName>
    </recommendedName>
</protein>
<organism evidence="3">
    <name type="scientific">Mytilinidion resinicola</name>
    <dbReference type="NCBI Taxonomy" id="574789"/>
    <lineage>
        <taxon>Eukaryota</taxon>
        <taxon>Fungi</taxon>
        <taxon>Dikarya</taxon>
        <taxon>Ascomycota</taxon>
        <taxon>Pezizomycotina</taxon>
        <taxon>Dothideomycetes</taxon>
        <taxon>Pleosporomycetidae</taxon>
        <taxon>Mytilinidiales</taxon>
        <taxon>Mytilinidiaceae</taxon>
        <taxon>Mytilinidion</taxon>
    </lineage>
</organism>
<feature type="compositionally biased region" description="Basic and acidic residues" evidence="1">
    <location>
        <begin position="117"/>
        <end position="129"/>
    </location>
</feature>
<evidence type="ECO:0000259" key="2">
    <source>
        <dbReference type="Pfam" id="PF20253"/>
    </source>
</evidence>
<dbReference type="PANTHER" id="PTHR38795:SF1">
    <property type="entry name" value="DUF6604 DOMAIN-CONTAINING PROTEIN"/>
    <property type="match status" value="1"/>
</dbReference>